<sequence>MKEARLTPLGEGRYSLDGVLDFSTVNRVAVGGVALFKRDALVDIDLAGVESANSAGLALLLEWLDVARARGARLTYRNLPDSLVRIAAVSNLAALLPMETAIGR</sequence>
<name>A0A1H2XBE0_THIRO</name>
<dbReference type="InterPro" id="IPR036513">
    <property type="entry name" value="STAS_dom_sf"/>
</dbReference>
<dbReference type="RefSeq" id="WP_093032226.1">
    <property type="nucleotide sequence ID" value="NZ_FNNZ01000010.1"/>
</dbReference>
<accession>A0A1H2XBE0</accession>
<protein>
    <submittedName>
        <fullName evidence="2">Phospholipid transport system transporter-binding protein</fullName>
    </submittedName>
</protein>
<evidence type="ECO:0000313" key="3">
    <source>
        <dbReference type="Proteomes" id="UP000198816"/>
    </source>
</evidence>
<organism evidence="2 3">
    <name type="scientific">Thiocapsa roseopersicina</name>
    <dbReference type="NCBI Taxonomy" id="1058"/>
    <lineage>
        <taxon>Bacteria</taxon>
        <taxon>Pseudomonadati</taxon>
        <taxon>Pseudomonadota</taxon>
        <taxon>Gammaproteobacteria</taxon>
        <taxon>Chromatiales</taxon>
        <taxon>Chromatiaceae</taxon>
        <taxon>Thiocapsa</taxon>
    </lineage>
</organism>
<dbReference type="InterPro" id="IPR002645">
    <property type="entry name" value="STAS_dom"/>
</dbReference>
<evidence type="ECO:0000259" key="1">
    <source>
        <dbReference type="PROSITE" id="PS50801"/>
    </source>
</evidence>
<reference evidence="3" key="1">
    <citation type="submission" date="2016-10" db="EMBL/GenBank/DDBJ databases">
        <authorList>
            <person name="Varghese N."/>
            <person name="Submissions S."/>
        </authorList>
    </citation>
    <scope>NUCLEOTIDE SEQUENCE [LARGE SCALE GENOMIC DNA]</scope>
    <source>
        <strain evidence="3">DSM 217</strain>
    </source>
</reference>
<dbReference type="InterPro" id="IPR058548">
    <property type="entry name" value="MlaB-like_STAS"/>
</dbReference>
<dbReference type="AlphaFoldDB" id="A0A1H2XBE0"/>
<dbReference type="SUPFAM" id="SSF52091">
    <property type="entry name" value="SpoIIaa-like"/>
    <property type="match status" value="1"/>
</dbReference>
<keyword evidence="3" id="KW-1185">Reference proteome</keyword>
<dbReference type="STRING" id="1058.SAMN05421783_110116"/>
<proteinExistence type="predicted"/>
<dbReference type="OrthoDB" id="5297990at2"/>
<dbReference type="Gene3D" id="3.30.750.24">
    <property type="entry name" value="STAS domain"/>
    <property type="match status" value="1"/>
</dbReference>
<evidence type="ECO:0000313" key="2">
    <source>
        <dbReference type="EMBL" id="SDW90068.1"/>
    </source>
</evidence>
<dbReference type="Proteomes" id="UP000198816">
    <property type="component" value="Unassembled WGS sequence"/>
</dbReference>
<gene>
    <name evidence="2" type="ORF">SAMN05421783_110116</name>
</gene>
<dbReference type="EMBL" id="FNNZ01000010">
    <property type="protein sequence ID" value="SDW90068.1"/>
    <property type="molecule type" value="Genomic_DNA"/>
</dbReference>
<feature type="domain" description="STAS" evidence="1">
    <location>
        <begin position="14"/>
        <end position="104"/>
    </location>
</feature>
<dbReference type="PROSITE" id="PS50801">
    <property type="entry name" value="STAS"/>
    <property type="match status" value="1"/>
</dbReference>
<dbReference type="Pfam" id="PF13466">
    <property type="entry name" value="STAS_2"/>
    <property type="match status" value="1"/>
</dbReference>